<accession>A0AA37RTH2</accession>
<sequence>MKKFKFTVSRIKNLDTPNTVAEYGDTEISTLQVFVTTKGQKCFKLRKKFQRTKTRVNLGDFEHMTVDQVRNY</sequence>
<reference evidence="1" key="2">
    <citation type="submission" date="2023-01" db="EMBL/GenBank/DDBJ databases">
        <title>Draft genome sequence of Paraferrimonas sedimenticola strain NBRC 101628.</title>
        <authorList>
            <person name="Sun Q."/>
            <person name="Mori K."/>
        </authorList>
    </citation>
    <scope>NUCLEOTIDE SEQUENCE</scope>
    <source>
        <strain evidence="1">NBRC 101628</strain>
    </source>
</reference>
<gene>
    <name evidence="1" type="ORF">GCM10007895_03070</name>
</gene>
<keyword evidence="2" id="KW-1185">Reference proteome</keyword>
<protein>
    <recommendedName>
        <fullName evidence="3">Integrase</fullName>
    </recommendedName>
</protein>
<dbReference type="InterPro" id="IPR038488">
    <property type="entry name" value="Integrase_DNA-bd_sf"/>
</dbReference>
<comment type="caution">
    <text evidence="1">The sequence shown here is derived from an EMBL/GenBank/DDBJ whole genome shotgun (WGS) entry which is preliminary data.</text>
</comment>
<evidence type="ECO:0000313" key="2">
    <source>
        <dbReference type="Proteomes" id="UP001161422"/>
    </source>
</evidence>
<name>A0AA37RTH2_9GAMM</name>
<evidence type="ECO:0000313" key="1">
    <source>
        <dbReference type="EMBL" id="GLP95001.1"/>
    </source>
</evidence>
<evidence type="ECO:0008006" key="3">
    <source>
        <dbReference type="Google" id="ProtNLM"/>
    </source>
</evidence>
<dbReference type="AlphaFoldDB" id="A0AA37RTH2"/>
<organism evidence="1 2">
    <name type="scientific">Paraferrimonas sedimenticola</name>
    <dbReference type="NCBI Taxonomy" id="375674"/>
    <lineage>
        <taxon>Bacteria</taxon>
        <taxon>Pseudomonadati</taxon>
        <taxon>Pseudomonadota</taxon>
        <taxon>Gammaproteobacteria</taxon>
        <taxon>Alteromonadales</taxon>
        <taxon>Ferrimonadaceae</taxon>
        <taxon>Paraferrimonas</taxon>
    </lineage>
</organism>
<dbReference type="Gene3D" id="3.30.160.390">
    <property type="entry name" value="Integrase, DNA-binding domain"/>
    <property type="match status" value="1"/>
</dbReference>
<dbReference type="EMBL" id="BSNC01000001">
    <property type="protein sequence ID" value="GLP95001.1"/>
    <property type="molecule type" value="Genomic_DNA"/>
</dbReference>
<reference evidence="1" key="1">
    <citation type="journal article" date="2014" name="Int. J. Syst. Evol. Microbiol.">
        <title>Complete genome sequence of Corynebacterium casei LMG S-19264T (=DSM 44701T), isolated from a smear-ripened cheese.</title>
        <authorList>
            <consortium name="US DOE Joint Genome Institute (JGI-PGF)"/>
            <person name="Walter F."/>
            <person name="Albersmeier A."/>
            <person name="Kalinowski J."/>
            <person name="Ruckert C."/>
        </authorList>
    </citation>
    <scope>NUCLEOTIDE SEQUENCE</scope>
    <source>
        <strain evidence="1">NBRC 101628</strain>
    </source>
</reference>
<dbReference type="Proteomes" id="UP001161422">
    <property type="component" value="Unassembled WGS sequence"/>
</dbReference>
<proteinExistence type="predicted"/>